<dbReference type="InterPro" id="IPR036514">
    <property type="entry name" value="SGNH_hydro_sf"/>
</dbReference>
<protein>
    <submittedName>
        <fullName evidence="2">Putative GDSL lipase</fullName>
    </submittedName>
</protein>
<accession>B1PLK0</accession>
<dbReference type="Pfam" id="PF13472">
    <property type="entry name" value="Lipase_GDSL_2"/>
    <property type="match status" value="1"/>
</dbReference>
<dbReference type="PANTHER" id="PTHR30383:SF5">
    <property type="entry name" value="SGNH HYDROLASE-TYPE ESTERASE DOMAIN-CONTAINING PROTEIN"/>
    <property type="match status" value="1"/>
</dbReference>
<name>B1PLK0_9ZZZZ</name>
<dbReference type="SUPFAM" id="SSF52266">
    <property type="entry name" value="SGNH hydrolase"/>
    <property type="match status" value="1"/>
</dbReference>
<organism evidence="2">
    <name type="scientific">uncultured microorganism</name>
    <dbReference type="NCBI Taxonomy" id="358574"/>
    <lineage>
        <taxon>unclassified sequences</taxon>
        <taxon>environmental samples</taxon>
    </lineage>
</organism>
<evidence type="ECO:0000313" key="2">
    <source>
        <dbReference type="EMBL" id="ACA61157.1"/>
    </source>
</evidence>
<dbReference type="InterPro" id="IPR013830">
    <property type="entry name" value="SGNH_hydro"/>
</dbReference>
<dbReference type="GO" id="GO:0004622">
    <property type="term" value="F:phosphatidylcholine lysophospholipase activity"/>
    <property type="evidence" value="ECO:0007669"/>
    <property type="project" value="TreeGrafter"/>
</dbReference>
<proteinExistence type="predicted"/>
<dbReference type="AlphaFoldDB" id="B1PLK0"/>
<dbReference type="EMBL" id="EU449488">
    <property type="protein sequence ID" value="ACA61157.1"/>
    <property type="molecule type" value="Genomic_DNA"/>
</dbReference>
<sequence>MTRVACIGDSITWGFTLLNPWKQSYPTLLQEKLGKEYEVRNFGYNDASARFDADTPYVKKKVYRESLEWNPDIVLLMLGTNDTKARNWDPEIFRRDYRRIVESYQALPSHPRVILIAPIRIFTIMGIPWLGVHPETMEEGVRPAIREIAAQMELELIDLQDLFVDSEFCRDGVHPQRTGARMLAEAIWSKVWGA</sequence>
<dbReference type="Gene3D" id="3.40.50.1110">
    <property type="entry name" value="SGNH hydrolase"/>
    <property type="match status" value="1"/>
</dbReference>
<dbReference type="InterPro" id="IPR051532">
    <property type="entry name" value="Ester_Hydrolysis_Enzymes"/>
</dbReference>
<evidence type="ECO:0000259" key="1">
    <source>
        <dbReference type="Pfam" id="PF13472"/>
    </source>
</evidence>
<dbReference type="PANTHER" id="PTHR30383">
    <property type="entry name" value="THIOESTERASE 1/PROTEASE 1/LYSOPHOSPHOLIPASE L1"/>
    <property type="match status" value="1"/>
</dbReference>
<reference evidence="2" key="1">
    <citation type="journal article" date="2009" name="J. Appl. Microbiol.">
        <title>Isolation and partial characterization of novel genes encoding acidic cellulases from metagenomes of buffalo rumens.</title>
        <authorList>
            <person name="Duan C.J."/>
            <person name="Xian L."/>
            <person name="Zhao G.C."/>
            <person name="Feng Y."/>
            <person name="Pang H."/>
            <person name="Bai X.-L."/>
            <person name="Tang J.L."/>
            <person name="Ma Q.-S."/>
            <person name="Feng J.X."/>
        </authorList>
    </citation>
    <scope>NUCLEOTIDE SEQUENCE</scope>
</reference>
<feature type="domain" description="SGNH hydrolase-type esterase" evidence="1">
    <location>
        <begin position="6"/>
        <end position="181"/>
    </location>
</feature>